<keyword evidence="6" id="KW-0238">DNA-binding</keyword>
<dbReference type="AlphaFoldDB" id="A0A4Q9DJW1"/>
<feature type="modified residue" description="4-aspartylphosphate" evidence="8">
    <location>
        <position position="55"/>
    </location>
</feature>
<dbReference type="GO" id="GO:0005737">
    <property type="term" value="C:cytoplasm"/>
    <property type="evidence" value="ECO:0007669"/>
    <property type="project" value="UniProtKB-SubCell"/>
</dbReference>
<dbReference type="PANTHER" id="PTHR42713">
    <property type="entry name" value="HISTIDINE KINASE-RELATED"/>
    <property type="match status" value="1"/>
</dbReference>
<dbReference type="InterPro" id="IPR018060">
    <property type="entry name" value="HTH_AraC"/>
</dbReference>
<dbReference type="InterPro" id="IPR051552">
    <property type="entry name" value="HptR"/>
</dbReference>
<evidence type="ECO:0000256" key="2">
    <source>
        <dbReference type="ARBA" id="ARBA00022490"/>
    </source>
</evidence>
<comment type="caution">
    <text evidence="11">The sequence shown here is derived from an EMBL/GenBank/DDBJ whole genome shotgun (WGS) entry which is preliminary data.</text>
</comment>
<evidence type="ECO:0000256" key="7">
    <source>
        <dbReference type="ARBA" id="ARBA00023163"/>
    </source>
</evidence>
<reference evidence="11 12" key="1">
    <citation type="submission" date="2019-02" db="EMBL/GenBank/DDBJ databases">
        <title>Paenibacillus sp. nov., isolated from surface-sterilized tissue of Thalictrum simplex L.</title>
        <authorList>
            <person name="Tuo L."/>
        </authorList>
    </citation>
    <scope>NUCLEOTIDE SEQUENCE [LARGE SCALE GENOMIC DNA]</scope>
    <source>
        <strain evidence="11 12">N2SHLJ1</strain>
    </source>
</reference>
<dbReference type="SMART" id="SM00342">
    <property type="entry name" value="HTH_ARAC"/>
    <property type="match status" value="1"/>
</dbReference>
<dbReference type="CDD" id="cd17536">
    <property type="entry name" value="REC_YesN-like"/>
    <property type="match status" value="1"/>
</dbReference>
<accession>A0A4Q9DJW1</accession>
<proteinExistence type="predicted"/>
<keyword evidence="4" id="KW-0902">Two-component regulatory system</keyword>
<evidence type="ECO:0000256" key="1">
    <source>
        <dbReference type="ARBA" id="ARBA00004496"/>
    </source>
</evidence>
<keyword evidence="7" id="KW-0804">Transcription</keyword>
<evidence type="ECO:0000256" key="8">
    <source>
        <dbReference type="PROSITE-ProRule" id="PRU00169"/>
    </source>
</evidence>
<dbReference type="GO" id="GO:0000160">
    <property type="term" value="P:phosphorelay signal transduction system"/>
    <property type="evidence" value="ECO:0007669"/>
    <property type="project" value="UniProtKB-KW"/>
</dbReference>
<feature type="domain" description="HTH araC/xylS-type" evidence="9">
    <location>
        <begin position="437"/>
        <end position="534"/>
    </location>
</feature>
<dbReference type="PANTHER" id="PTHR42713:SF3">
    <property type="entry name" value="TRANSCRIPTIONAL REGULATORY PROTEIN HPTR"/>
    <property type="match status" value="1"/>
</dbReference>
<evidence type="ECO:0000256" key="3">
    <source>
        <dbReference type="ARBA" id="ARBA00022553"/>
    </source>
</evidence>
<evidence type="ECO:0000313" key="11">
    <source>
        <dbReference type="EMBL" id="TBL74644.1"/>
    </source>
</evidence>
<dbReference type="Proteomes" id="UP000293142">
    <property type="component" value="Unassembled WGS sequence"/>
</dbReference>
<keyword evidence="12" id="KW-1185">Reference proteome</keyword>
<dbReference type="InterPro" id="IPR011006">
    <property type="entry name" value="CheY-like_superfamily"/>
</dbReference>
<dbReference type="EMBL" id="SIRE01000019">
    <property type="protein sequence ID" value="TBL74644.1"/>
    <property type="molecule type" value="Genomic_DNA"/>
</dbReference>
<dbReference type="SUPFAM" id="SSF46689">
    <property type="entry name" value="Homeodomain-like"/>
    <property type="match status" value="2"/>
</dbReference>
<dbReference type="GO" id="GO:0003700">
    <property type="term" value="F:DNA-binding transcription factor activity"/>
    <property type="evidence" value="ECO:0007669"/>
    <property type="project" value="InterPro"/>
</dbReference>
<dbReference type="InterPro" id="IPR009057">
    <property type="entry name" value="Homeodomain-like_sf"/>
</dbReference>
<dbReference type="RefSeq" id="WP_131016229.1">
    <property type="nucleotide sequence ID" value="NZ_SIRE01000019.1"/>
</dbReference>
<evidence type="ECO:0000259" key="9">
    <source>
        <dbReference type="PROSITE" id="PS01124"/>
    </source>
</evidence>
<dbReference type="Gene3D" id="1.10.10.60">
    <property type="entry name" value="Homeodomain-like"/>
    <property type="match status" value="2"/>
</dbReference>
<protein>
    <submittedName>
        <fullName evidence="11">Response regulator</fullName>
    </submittedName>
</protein>
<evidence type="ECO:0000256" key="5">
    <source>
        <dbReference type="ARBA" id="ARBA00023015"/>
    </source>
</evidence>
<evidence type="ECO:0000259" key="10">
    <source>
        <dbReference type="PROSITE" id="PS50110"/>
    </source>
</evidence>
<keyword evidence="2" id="KW-0963">Cytoplasm</keyword>
<dbReference type="Gene3D" id="3.40.50.2300">
    <property type="match status" value="1"/>
</dbReference>
<sequence length="535" mass="62344">MYKLILVDDDRPVLAYLTKSIPWSDLGIQLTGTFDNGLIALEVAKNDVPDIIITDIGMPKMNGLELIDAIRSFNPGLLSILISCHDKFEYAQQAIRLNVTEYMLKDALVPEVLIQHLKKLVHILDANAASRQKTDKEHFLGKTPLSILKNRWIRTTVHDPIFNYEEWIREAEKCGLTATYTTYVPVLCYLNYGEEIKKRFHMSEDLLNFTLENAISEILRANESGIYFGYDCMRNLIIFPYSGSSKSELWSYVRNELARIQRELKRYLSIKLSFIIGNESTFTSRLADHIQMLFRSNEQYFYMEPESVAELSMPQQTKEDLFSYYYNTMEALQEAASKGDLALIQQLTKQRMRFIRDKKFPSGAVKEWISKVAIGLRMKIRSLYPLTRNLEKDDFRMDMNHYYSLSEIEEHVTAIIDSLIDDCTSITSHKTKRNEIVMVQRYLVSHINELVTLEEVSDLLKLNSSYVSRLFKRETGLNFSKYVTKVKVEHAKELLEHTSLSVDVISERIGYEKNYFYKIFKKWTGMTPNSFRGYR</sequence>
<keyword evidence="5" id="KW-0805">Transcription regulation</keyword>
<evidence type="ECO:0000256" key="4">
    <source>
        <dbReference type="ARBA" id="ARBA00023012"/>
    </source>
</evidence>
<dbReference type="SUPFAM" id="SSF52172">
    <property type="entry name" value="CheY-like"/>
    <property type="match status" value="1"/>
</dbReference>
<dbReference type="OrthoDB" id="342399at2"/>
<dbReference type="SMART" id="SM00448">
    <property type="entry name" value="REC"/>
    <property type="match status" value="1"/>
</dbReference>
<evidence type="ECO:0000256" key="6">
    <source>
        <dbReference type="ARBA" id="ARBA00023125"/>
    </source>
</evidence>
<keyword evidence="3 8" id="KW-0597">Phosphoprotein</keyword>
<feature type="domain" description="Response regulatory" evidence="10">
    <location>
        <begin position="3"/>
        <end position="120"/>
    </location>
</feature>
<dbReference type="GO" id="GO:0043565">
    <property type="term" value="F:sequence-specific DNA binding"/>
    <property type="evidence" value="ECO:0007669"/>
    <property type="project" value="InterPro"/>
</dbReference>
<gene>
    <name evidence="11" type="ORF">EYB31_25340</name>
</gene>
<dbReference type="Pfam" id="PF12833">
    <property type="entry name" value="HTH_18"/>
    <property type="match status" value="1"/>
</dbReference>
<dbReference type="PROSITE" id="PS01124">
    <property type="entry name" value="HTH_ARAC_FAMILY_2"/>
    <property type="match status" value="1"/>
</dbReference>
<evidence type="ECO:0000313" key="12">
    <source>
        <dbReference type="Proteomes" id="UP000293142"/>
    </source>
</evidence>
<dbReference type="InterPro" id="IPR001789">
    <property type="entry name" value="Sig_transdc_resp-reg_receiver"/>
</dbReference>
<dbReference type="PROSITE" id="PS50110">
    <property type="entry name" value="RESPONSE_REGULATORY"/>
    <property type="match status" value="1"/>
</dbReference>
<dbReference type="PROSITE" id="PS00041">
    <property type="entry name" value="HTH_ARAC_FAMILY_1"/>
    <property type="match status" value="1"/>
</dbReference>
<dbReference type="Pfam" id="PF00072">
    <property type="entry name" value="Response_reg"/>
    <property type="match status" value="1"/>
</dbReference>
<organism evidence="11 12">
    <name type="scientific">Paenibacillus thalictri</name>
    <dbReference type="NCBI Taxonomy" id="2527873"/>
    <lineage>
        <taxon>Bacteria</taxon>
        <taxon>Bacillati</taxon>
        <taxon>Bacillota</taxon>
        <taxon>Bacilli</taxon>
        <taxon>Bacillales</taxon>
        <taxon>Paenibacillaceae</taxon>
        <taxon>Paenibacillus</taxon>
    </lineage>
</organism>
<dbReference type="InterPro" id="IPR018062">
    <property type="entry name" value="HTH_AraC-typ_CS"/>
</dbReference>
<name>A0A4Q9DJW1_9BACL</name>
<comment type="subcellular location">
    <subcellularLocation>
        <location evidence="1">Cytoplasm</location>
    </subcellularLocation>
</comment>